<dbReference type="InterPro" id="IPR011032">
    <property type="entry name" value="GroES-like_sf"/>
</dbReference>
<dbReference type="InterPro" id="IPR013154">
    <property type="entry name" value="ADH-like_N"/>
</dbReference>
<accession>A0A2W2BQF4</accession>
<sequence>MSFRAILITKTDAGQKAELTRLEESDLMEGDVTVDVTHSSVNYKDGLNITGKAPIARRFPLIPGIDFAGTVRSSTNPRWKAGDHVVLNGYGVGEGHHGGFSEVARLSGDWLVPVPKGWTAADCMSVGVAGYTAMLCVMALEEQGVKPSDGDILVTGAAGGVGTTAIVILAKLGYRVIASTGRVSEEAFLKSLGAAGIVDRNEFNGPVKALAKSRWAGCVDSVGSVTLANVISQMNPDATVAACGNAQGMDLPTNVAPFILRGVKLVGVNSVSTPMPRRLKVWERLVKDLDLSKLHALTSHVKLEDVPQVAADIVAGKVKGRVVVDIA</sequence>
<dbReference type="GO" id="GO:0043957">
    <property type="term" value="F:acryloyl-CoA reductase (NADPH) activity"/>
    <property type="evidence" value="ECO:0007669"/>
    <property type="project" value="TreeGrafter"/>
</dbReference>
<dbReference type="SUPFAM" id="SSF50129">
    <property type="entry name" value="GroES-like"/>
    <property type="match status" value="1"/>
</dbReference>
<evidence type="ECO:0000259" key="1">
    <source>
        <dbReference type="SMART" id="SM00829"/>
    </source>
</evidence>
<evidence type="ECO:0000313" key="2">
    <source>
        <dbReference type="EMBL" id="PZF75626.1"/>
    </source>
</evidence>
<dbReference type="Gene3D" id="3.40.50.720">
    <property type="entry name" value="NAD(P)-binding Rossmann-like Domain"/>
    <property type="match status" value="1"/>
</dbReference>
<dbReference type="EMBL" id="QKVK01000009">
    <property type="protein sequence ID" value="PZF75626.1"/>
    <property type="molecule type" value="Genomic_DNA"/>
</dbReference>
<gene>
    <name evidence="2" type="ORF">DK847_17445</name>
</gene>
<dbReference type="InterPro" id="IPR020843">
    <property type="entry name" value="ER"/>
</dbReference>
<comment type="caution">
    <text evidence="2">The sequence shown here is derived from an EMBL/GenBank/DDBJ whole genome shotgun (WGS) entry which is preliminary data.</text>
</comment>
<dbReference type="PANTHER" id="PTHR43677">
    <property type="entry name" value="SHORT-CHAIN DEHYDROGENASE/REDUCTASE"/>
    <property type="match status" value="1"/>
</dbReference>
<dbReference type="Pfam" id="PF08240">
    <property type="entry name" value="ADH_N"/>
    <property type="match status" value="1"/>
</dbReference>
<organism evidence="2 3">
    <name type="scientific">Aestuariivirga litoralis</name>
    <dbReference type="NCBI Taxonomy" id="2650924"/>
    <lineage>
        <taxon>Bacteria</taxon>
        <taxon>Pseudomonadati</taxon>
        <taxon>Pseudomonadota</taxon>
        <taxon>Alphaproteobacteria</taxon>
        <taxon>Hyphomicrobiales</taxon>
        <taxon>Aestuariivirgaceae</taxon>
        <taxon>Aestuariivirga</taxon>
    </lineage>
</organism>
<dbReference type="PANTHER" id="PTHR43677:SF1">
    <property type="entry name" value="ACRYLYL-COA REDUCTASE ACUI-RELATED"/>
    <property type="match status" value="1"/>
</dbReference>
<dbReference type="CDD" id="cd08288">
    <property type="entry name" value="MDR_yhdh"/>
    <property type="match status" value="1"/>
</dbReference>
<keyword evidence="3" id="KW-1185">Reference proteome</keyword>
<dbReference type="NCBIfam" id="TIGR02823">
    <property type="entry name" value="oxido_YhdH"/>
    <property type="match status" value="1"/>
</dbReference>
<dbReference type="InterPro" id="IPR013149">
    <property type="entry name" value="ADH-like_C"/>
</dbReference>
<dbReference type="InterPro" id="IPR036291">
    <property type="entry name" value="NAD(P)-bd_dom_sf"/>
</dbReference>
<dbReference type="SMART" id="SM00829">
    <property type="entry name" value="PKS_ER"/>
    <property type="match status" value="1"/>
</dbReference>
<dbReference type="RefSeq" id="WP_111199820.1">
    <property type="nucleotide sequence ID" value="NZ_QKVK01000009.1"/>
</dbReference>
<evidence type="ECO:0000313" key="3">
    <source>
        <dbReference type="Proteomes" id="UP000248795"/>
    </source>
</evidence>
<feature type="domain" description="Enoyl reductase (ER)" evidence="1">
    <location>
        <begin position="14"/>
        <end position="324"/>
    </location>
</feature>
<dbReference type="SUPFAM" id="SSF51735">
    <property type="entry name" value="NAD(P)-binding Rossmann-fold domains"/>
    <property type="match status" value="1"/>
</dbReference>
<dbReference type="Gene3D" id="3.90.180.10">
    <property type="entry name" value="Medium-chain alcohol dehydrogenases, catalytic domain"/>
    <property type="match status" value="1"/>
</dbReference>
<proteinExistence type="predicted"/>
<name>A0A2W2BQF4_9HYPH</name>
<dbReference type="AlphaFoldDB" id="A0A2W2BQF4"/>
<dbReference type="Proteomes" id="UP000248795">
    <property type="component" value="Unassembled WGS sequence"/>
</dbReference>
<reference evidence="3" key="1">
    <citation type="submission" date="2018-06" db="EMBL/GenBank/DDBJ databases">
        <title>Aestuariibacter litoralis strain KCTC 52945T.</title>
        <authorList>
            <person name="Li X."/>
            <person name="Salam N."/>
            <person name="Li J.-L."/>
            <person name="Chen Y.-M."/>
            <person name="Yang Z.-W."/>
            <person name="Zhang L.-Y."/>
            <person name="Han M.-X."/>
            <person name="Xiao M."/>
            <person name="Li W.-J."/>
        </authorList>
    </citation>
    <scope>NUCLEOTIDE SEQUENCE [LARGE SCALE GENOMIC DNA]</scope>
    <source>
        <strain evidence="3">KCTC 52945</strain>
    </source>
</reference>
<dbReference type="Pfam" id="PF00107">
    <property type="entry name" value="ADH_zinc_N"/>
    <property type="match status" value="1"/>
</dbReference>
<dbReference type="InterPro" id="IPR014188">
    <property type="entry name" value="Acrylyl-CoA_reductase_AcuI"/>
</dbReference>
<dbReference type="InterPro" id="IPR051397">
    <property type="entry name" value="Zn-ADH-like_protein"/>
</dbReference>
<protein>
    <submittedName>
        <fullName evidence="2">Oxidoreductase</fullName>
    </submittedName>
</protein>